<evidence type="ECO:0000313" key="3">
    <source>
        <dbReference type="Proteomes" id="UP000447833"/>
    </source>
</evidence>
<name>A0A845EZ79_9BACL</name>
<dbReference type="Gene3D" id="3.10.180.10">
    <property type="entry name" value="2,3-Dihydroxybiphenyl 1,2-Dioxygenase, domain 1"/>
    <property type="match status" value="1"/>
</dbReference>
<protein>
    <submittedName>
        <fullName evidence="2">VOC family protein</fullName>
    </submittedName>
</protein>
<dbReference type="AlphaFoldDB" id="A0A845EZ79"/>
<evidence type="ECO:0000259" key="1">
    <source>
        <dbReference type="PROSITE" id="PS51819"/>
    </source>
</evidence>
<feature type="domain" description="VOC" evidence="1">
    <location>
        <begin position="8"/>
        <end position="132"/>
    </location>
</feature>
<accession>A0A845EZ79</accession>
<dbReference type="PROSITE" id="PS51819">
    <property type="entry name" value="VOC"/>
    <property type="match status" value="1"/>
</dbReference>
<dbReference type="InterPro" id="IPR058998">
    <property type="entry name" value="YycE-like_N"/>
</dbReference>
<sequence>MMKFQDFNALQVRIARPTDQFDKIIQFYEHGLGLQRVAEFTGHAGYTGVVYGLPHLSYQLEFTSHEEGSPCPAPTADNLIIFYIPNGEELKSVAERLQQMGHGEVEPENVYWKEKGITIEDPDGWRVVLMNTEGI</sequence>
<dbReference type="InterPro" id="IPR058997">
    <property type="entry name" value="YycE-like_C"/>
</dbReference>
<reference evidence="2 3" key="1">
    <citation type="submission" date="2019-11" db="EMBL/GenBank/DDBJ databases">
        <title>Genome sequences of 17 halophilic strains isolated from different environments.</title>
        <authorList>
            <person name="Furrow R.E."/>
        </authorList>
    </citation>
    <scope>NUCLEOTIDE SEQUENCE [LARGE SCALE GENOMIC DNA]</scope>
    <source>
        <strain evidence="2 3">22506_14_FS</strain>
    </source>
</reference>
<proteinExistence type="predicted"/>
<dbReference type="Pfam" id="PF22658">
    <property type="entry name" value="YycE-like_N"/>
    <property type="match status" value="1"/>
</dbReference>
<comment type="caution">
    <text evidence="2">The sequence shown here is derived from an EMBL/GenBank/DDBJ whole genome shotgun (WGS) entry which is preliminary data.</text>
</comment>
<evidence type="ECO:0000313" key="2">
    <source>
        <dbReference type="EMBL" id="MYL63863.1"/>
    </source>
</evidence>
<dbReference type="Pfam" id="PF22659">
    <property type="entry name" value="YycE-like_C"/>
    <property type="match status" value="1"/>
</dbReference>
<dbReference type="InterPro" id="IPR037523">
    <property type="entry name" value="VOC_core"/>
</dbReference>
<organism evidence="2 3">
    <name type="scientific">Guptibacillus hwajinpoensis</name>
    <dbReference type="NCBI Taxonomy" id="208199"/>
    <lineage>
        <taxon>Bacteria</taxon>
        <taxon>Bacillati</taxon>
        <taxon>Bacillota</taxon>
        <taxon>Bacilli</taxon>
        <taxon>Bacillales</taxon>
        <taxon>Guptibacillaceae</taxon>
        <taxon>Guptibacillus</taxon>
    </lineage>
</organism>
<dbReference type="InterPro" id="IPR029068">
    <property type="entry name" value="Glyas_Bleomycin-R_OHBP_Dase"/>
</dbReference>
<gene>
    <name evidence="2" type="ORF">GLW07_10895</name>
</gene>
<dbReference type="CDD" id="cd06587">
    <property type="entry name" value="VOC"/>
    <property type="match status" value="1"/>
</dbReference>
<dbReference type="Proteomes" id="UP000447833">
    <property type="component" value="Unassembled WGS sequence"/>
</dbReference>
<dbReference type="SUPFAM" id="SSF54593">
    <property type="entry name" value="Glyoxalase/Bleomycin resistance protein/Dihydroxybiphenyl dioxygenase"/>
    <property type="match status" value="1"/>
</dbReference>
<dbReference type="EMBL" id="WMEY01000003">
    <property type="protein sequence ID" value="MYL63863.1"/>
    <property type="molecule type" value="Genomic_DNA"/>
</dbReference>